<dbReference type="InterPro" id="IPR010743">
    <property type="entry name" value="Methionine_synth_MetW"/>
</dbReference>
<dbReference type="InterPro" id="IPR029063">
    <property type="entry name" value="SAM-dependent_MTases_sf"/>
</dbReference>
<dbReference type="eggNOG" id="COG2226">
    <property type="taxonomic scope" value="Bacteria"/>
</dbReference>
<reference evidence="1" key="1">
    <citation type="submission" date="2010-05" db="EMBL/GenBank/DDBJ databases">
        <title>The draft genome of Desulfonatronospira thiodismutans ASO3-1.</title>
        <authorList>
            <consortium name="US DOE Joint Genome Institute (JGI-PGF)"/>
            <person name="Lucas S."/>
            <person name="Copeland A."/>
            <person name="Lapidus A."/>
            <person name="Cheng J.-F."/>
            <person name="Bruce D."/>
            <person name="Goodwin L."/>
            <person name="Pitluck S."/>
            <person name="Chertkov O."/>
            <person name="Brettin T."/>
            <person name="Detter J.C."/>
            <person name="Han C."/>
            <person name="Land M.L."/>
            <person name="Hauser L."/>
            <person name="Kyrpides N."/>
            <person name="Mikhailova N."/>
            <person name="Muyzer G."/>
            <person name="Woyke T."/>
        </authorList>
    </citation>
    <scope>NUCLEOTIDE SEQUENCE [LARGE SCALE GENOMIC DNA]</scope>
    <source>
        <strain evidence="1">ASO3-1</strain>
    </source>
</reference>
<sequence>MQASDDKVRFDWKRSLHRDRELDPYIMELAGTGERVLDLGCGRGELLKKLKEEKQVREQGIELNSEHVADCLAQGLSVIQADLEEGLNDFLGDCFDLVILNQVLLTVKNPLALLQQALRIGHRAVVTFPNFAHWRIRLHLLLTGRLPVNQTLPYKWYESPEIRLATIKDFQELCREMQVEIVSRRFLQLNYLVQNRKVNIWPNLRSTVALFCLRQGG</sequence>
<dbReference type="AlphaFoldDB" id="D6SQL3"/>
<protein>
    <submittedName>
        <fullName evidence="1">Methionine biosynthesis protein MetW</fullName>
    </submittedName>
</protein>
<dbReference type="RefSeq" id="WP_008870353.1">
    <property type="nucleotide sequence ID" value="NZ_ACJN02000002.1"/>
</dbReference>
<accession>D6SQL3</accession>
<dbReference type="NCBIfam" id="TIGR02081">
    <property type="entry name" value="metW"/>
    <property type="match status" value="1"/>
</dbReference>
<proteinExistence type="predicted"/>
<dbReference type="Pfam" id="PF07021">
    <property type="entry name" value="MetW"/>
    <property type="match status" value="1"/>
</dbReference>
<dbReference type="Proteomes" id="UP000005496">
    <property type="component" value="Unassembled WGS sequence"/>
</dbReference>
<keyword evidence="2" id="KW-1185">Reference proteome</keyword>
<organism evidence="1 2">
    <name type="scientific">Desulfonatronospira thiodismutans ASO3-1</name>
    <dbReference type="NCBI Taxonomy" id="555779"/>
    <lineage>
        <taxon>Bacteria</taxon>
        <taxon>Pseudomonadati</taxon>
        <taxon>Thermodesulfobacteriota</taxon>
        <taxon>Desulfovibrionia</taxon>
        <taxon>Desulfovibrionales</taxon>
        <taxon>Desulfonatronovibrionaceae</taxon>
        <taxon>Desulfonatronospira</taxon>
    </lineage>
</organism>
<dbReference type="OrthoDB" id="9792690at2"/>
<name>D6SQL3_9BACT</name>
<evidence type="ECO:0000313" key="1">
    <source>
        <dbReference type="EMBL" id="EFI35039.1"/>
    </source>
</evidence>
<dbReference type="SUPFAM" id="SSF53335">
    <property type="entry name" value="S-adenosyl-L-methionine-dependent methyltransferases"/>
    <property type="match status" value="1"/>
</dbReference>
<dbReference type="Gene3D" id="3.40.50.150">
    <property type="entry name" value="Vaccinia Virus protein VP39"/>
    <property type="match status" value="1"/>
</dbReference>
<dbReference type="CDD" id="cd02440">
    <property type="entry name" value="AdoMet_MTases"/>
    <property type="match status" value="1"/>
</dbReference>
<comment type="caution">
    <text evidence="1">The sequence shown here is derived from an EMBL/GenBank/DDBJ whole genome shotgun (WGS) entry which is preliminary data.</text>
</comment>
<evidence type="ECO:0000313" key="2">
    <source>
        <dbReference type="Proteomes" id="UP000005496"/>
    </source>
</evidence>
<dbReference type="EMBL" id="ACJN02000002">
    <property type="protein sequence ID" value="EFI35039.1"/>
    <property type="molecule type" value="Genomic_DNA"/>
</dbReference>
<gene>
    <name evidence="1" type="ORF">Dthio_PD2433</name>
</gene>